<dbReference type="SUPFAM" id="SSF109854">
    <property type="entry name" value="DinB/YfiT-like putative metalloenzymes"/>
    <property type="match status" value="1"/>
</dbReference>
<dbReference type="InterPro" id="IPR034660">
    <property type="entry name" value="DinB/YfiT-like"/>
</dbReference>
<proteinExistence type="predicted"/>
<dbReference type="Gene3D" id="1.20.120.450">
    <property type="entry name" value="dinb family like domain"/>
    <property type="match status" value="1"/>
</dbReference>
<accession>A0ABQ2I0W3</accession>
<dbReference type="InterPro" id="IPR024775">
    <property type="entry name" value="DinB-like"/>
</dbReference>
<name>A0ABQ2I0W3_9BACT</name>
<reference evidence="3" key="1">
    <citation type="journal article" date="2019" name="Int. J. Syst. Evol. Microbiol.">
        <title>The Global Catalogue of Microorganisms (GCM) 10K type strain sequencing project: providing services to taxonomists for standard genome sequencing and annotation.</title>
        <authorList>
            <consortium name="The Broad Institute Genomics Platform"/>
            <consortium name="The Broad Institute Genome Sequencing Center for Infectious Disease"/>
            <person name="Wu L."/>
            <person name="Ma J."/>
        </authorList>
    </citation>
    <scope>NUCLEOTIDE SEQUENCE [LARGE SCALE GENOMIC DNA]</scope>
    <source>
        <strain evidence="3">CGMCC 1.6375</strain>
    </source>
</reference>
<gene>
    <name evidence="2" type="ORF">GCM10010967_31020</name>
</gene>
<dbReference type="Pfam" id="PF12867">
    <property type="entry name" value="DinB_2"/>
    <property type="match status" value="1"/>
</dbReference>
<sequence>MLNRLESDSIAPAFRTMPVLEADAFCFGMIIHKTKAMKISTFLTVIGLCAALQCFGQEKFWTAADKQSTIDQLVRTRDAVVKETENLTPGQWAFRESPDRWSIGQIVEHLALWEIVWFRELSIGTRNKPQPELLKTSRPDSYYQEFINEPNPHKAAEIAAPTGFIQGRDNLTFFLRGREQTLTFLRSSEADMRAIFELTGTPEPRNMHQVLIYQWGHTDRHLRQIMKVKGHVSYPK</sequence>
<evidence type="ECO:0000313" key="2">
    <source>
        <dbReference type="EMBL" id="GGM95397.1"/>
    </source>
</evidence>
<keyword evidence="3" id="KW-1185">Reference proteome</keyword>
<evidence type="ECO:0000259" key="1">
    <source>
        <dbReference type="Pfam" id="PF12867"/>
    </source>
</evidence>
<dbReference type="Proteomes" id="UP000632339">
    <property type="component" value="Unassembled WGS sequence"/>
</dbReference>
<feature type="domain" description="DinB-like" evidence="1">
    <location>
        <begin position="72"/>
        <end position="225"/>
    </location>
</feature>
<organism evidence="2 3">
    <name type="scientific">Dyadobacter beijingensis</name>
    <dbReference type="NCBI Taxonomy" id="365489"/>
    <lineage>
        <taxon>Bacteria</taxon>
        <taxon>Pseudomonadati</taxon>
        <taxon>Bacteroidota</taxon>
        <taxon>Cytophagia</taxon>
        <taxon>Cytophagales</taxon>
        <taxon>Spirosomataceae</taxon>
        <taxon>Dyadobacter</taxon>
    </lineage>
</organism>
<comment type="caution">
    <text evidence="2">The sequence shown here is derived from an EMBL/GenBank/DDBJ whole genome shotgun (WGS) entry which is preliminary data.</text>
</comment>
<dbReference type="EMBL" id="BMLI01000001">
    <property type="protein sequence ID" value="GGM95397.1"/>
    <property type="molecule type" value="Genomic_DNA"/>
</dbReference>
<evidence type="ECO:0000313" key="3">
    <source>
        <dbReference type="Proteomes" id="UP000632339"/>
    </source>
</evidence>
<protein>
    <recommendedName>
        <fullName evidence="1">DinB-like domain-containing protein</fullName>
    </recommendedName>
</protein>